<protein>
    <recommendedName>
        <fullName evidence="3">SCP domain-containing protein</fullName>
    </recommendedName>
</protein>
<evidence type="ECO:0000313" key="1">
    <source>
        <dbReference type="EMBL" id="KAK6736265.1"/>
    </source>
</evidence>
<dbReference type="Proteomes" id="UP001303046">
    <property type="component" value="Unassembled WGS sequence"/>
</dbReference>
<evidence type="ECO:0008006" key="3">
    <source>
        <dbReference type="Google" id="ProtNLM"/>
    </source>
</evidence>
<proteinExistence type="predicted"/>
<organism evidence="1 2">
    <name type="scientific">Necator americanus</name>
    <name type="common">Human hookworm</name>
    <dbReference type="NCBI Taxonomy" id="51031"/>
    <lineage>
        <taxon>Eukaryota</taxon>
        <taxon>Metazoa</taxon>
        <taxon>Ecdysozoa</taxon>
        <taxon>Nematoda</taxon>
        <taxon>Chromadorea</taxon>
        <taxon>Rhabditida</taxon>
        <taxon>Rhabditina</taxon>
        <taxon>Rhabditomorpha</taxon>
        <taxon>Strongyloidea</taxon>
        <taxon>Ancylostomatidae</taxon>
        <taxon>Bunostominae</taxon>
        <taxon>Necator</taxon>
    </lineage>
</organism>
<gene>
    <name evidence="1" type="primary">Necator_chrII.g6921</name>
    <name evidence="1" type="ORF">RB195_019128</name>
</gene>
<keyword evidence="2" id="KW-1185">Reference proteome</keyword>
<comment type="caution">
    <text evidence="1">The sequence shown here is derived from an EMBL/GenBank/DDBJ whole genome shotgun (WGS) entry which is preliminary data.</text>
</comment>
<name>A0ABR1CEI8_NECAM</name>
<reference evidence="1 2" key="1">
    <citation type="submission" date="2023-08" db="EMBL/GenBank/DDBJ databases">
        <title>A Necator americanus chromosomal reference genome.</title>
        <authorList>
            <person name="Ilik V."/>
            <person name="Petrzelkova K.J."/>
            <person name="Pardy F."/>
            <person name="Fuh T."/>
            <person name="Niatou-Singa F.S."/>
            <person name="Gouil Q."/>
            <person name="Baker L."/>
            <person name="Ritchie M.E."/>
            <person name="Jex A.R."/>
            <person name="Gazzola D."/>
            <person name="Li H."/>
            <person name="Toshio Fujiwara R."/>
            <person name="Zhan B."/>
            <person name="Aroian R.V."/>
            <person name="Pafco B."/>
            <person name="Schwarz E.M."/>
        </authorList>
    </citation>
    <scope>NUCLEOTIDE SEQUENCE [LARGE SCALE GENOMIC DNA]</scope>
    <source>
        <strain evidence="1 2">Aroian</strain>
        <tissue evidence="1">Whole animal</tissue>
    </source>
</reference>
<dbReference type="EMBL" id="JAVFWL010000002">
    <property type="protein sequence ID" value="KAK6736265.1"/>
    <property type="molecule type" value="Genomic_DNA"/>
</dbReference>
<sequence>MVLPSEVRHAIMSLRNRMEPGPDRLNLQETMLMRNGWISDAPFMLNGTNISECSRCEYLGQEVSMKNDLIPQPGRRRRAAWGAYKSIGDVVKKTKNTRLRAHLFNTTVLPALTFALETWASRKQQENAPIMMYGSETLAAPSTVMKRLDGKEAALMAVWLLLV</sequence>
<evidence type="ECO:0000313" key="2">
    <source>
        <dbReference type="Proteomes" id="UP001303046"/>
    </source>
</evidence>
<accession>A0ABR1CEI8</accession>